<dbReference type="EMBL" id="QBMN01000018">
    <property type="protein sequence ID" value="PZO44353.1"/>
    <property type="molecule type" value="Genomic_DNA"/>
</dbReference>
<reference evidence="2" key="1">
    <citation type="submission" date="2018-04" db="EMBL/GenBank/DDBJ databases">
        <authorList>
            <person name="Cornet L."/>
        </authorList>
    </citation>
    <scope>NUCLEOTIDE SEQUENCE [LARGE SCALE GENOMIC DNA]</scope>
</reference>
<comment type="caution">
    <text evidence="1">The sequence shown here is derived from an EMBL/GenBank/DDBJ whole genome shotgun (WGS) entry which is preliminary data.</text>
</comment>
<protein>
    <submittedName>
        <fullName evidence="1">Uncharacterized protein</fullName>
    </submittedName>
</protein>
<evidence type="ECO:0000313" key="2">
    <source>
        <dbReference type="Proteomes" id="UP000249081"/>
    </source>
</evidence>
<dbReference type="AlphaFoldDB" id="A0A2W4WGW9"/>
<name>A0A2W4WGW9_9CYAN</name>
<organism evidence="1 2">
    <name type="scientific">Shackletoniella antarctica</name>
    <dbReference type="NCBI Taxonomy" id="268115"/>
    <lineage>
        <taxon>Bacteria</taxon>
        <taxon>Bacillati</taxon>
        <taxon>Cyanobacteriota</taxon>
        <taxon>Cyanophyceae</taxon>
        <taxon>Oculatellales</taxon>
        <taxon>Oculatellaceae</taxon>
        <taxon>Shackletoniella</taxon>
    </lineage>
</organism>
<proteinExistence type="predicted"/>
<dbReference type="Proteomes" id="UP000249081">
    <property type="component" value="Unassembled WGS sequence"/>
</dbReference>
<reference evidence="1 2" key="2">
    <citation type="submission" date="2018-06" db="EMBL/GenBank/DDBJ databases">
        <title>Metagenomic assembly of (sub)arctic Cyanobacteria and their associated microbiome from non-axenic cultures.</title>
        <authorList>
            <person name="Baurain D."/>
        </authorList>
    </citation>
    <scope>NUCLEOTIDE SEQUENCE [LARGE SCALE GENOMIC DNA]</scope>
    <source>
        <strain evidence="1">ULC041bin1</strain>
    </source>
</reference>
<accession>A0A2W4WGW9</accession>
<gene>
    <name evidence="1" type="ORF">DCF17_04245</name>
</gene>
<evidence type="ECO:0000313" key="1">
    <source>
        <dbReference type="EMBL" id="PZO44353.1"/>
    </source>
</evidence>
<sequence>MWEDEVLDEIHRLREEHAKAFNYDINAICEDIRRRQNASGRTIISAPLKTPQHAQENAKAAES</sequence>